<reference evidence="2" key="1">
    <citation type="submission" date="2020-11" db="EMBL/GenBank/DDBJ databases">
        <authorList>
            <consortium name="DOE Joint Genome Institute"/>
            <person name="Ahrendt S."/>
            <person name="Riley R."/>
            <person name="Andreopoulos W."/>
            <person name="Labutti K."/>
            <person name="Pangilinan J."/>
            <person name="Ruiz-Duenas F.J."/>
            <person name="Barrasa J.M."/>
            <person name="Sanchez-Garcia M."/>
            <person name="Camarero S."/>
            <person name="Miyauchi S."/>
            <person name="Serrano A."/>
            <person name="Linde D."/>
            <person name="Babiker R."/>
            <person name="Drula E."/>
            <person name="Ayuso-Fernandez I."/>
            <person name="Pacheco R."/>
            <person name="Padilla G."/>
            <person name="Ferreira P."/>
            <person name="Barriuso J."/>
            <person name="Kellner H."/>
            <person name="Castanera R."/>
            <person name="Alfaro M."/>
            <person name="Ramirez L."/>
            <person name="Pisabarro A.G."/>
            <person name="Kuo A."/>
            <person name="Tritt A."/>
            <person name="Lipzen A."/>
            <person name="He G."/>
            <person name="Yan M."/>
            <person name="Ng V."/>
            <person name="Cullen D."/>
            <person name="Martin F."/>
            <person name="Rosso M.-N."/>
            <person name="Henrissat B."/>
            <person name="Hibbett D."/>
            <person name="Martinez A.T."/>
            <person name="Grigoriev I.V."/>
        </authorList>
    </citation>
    <scope>NUCLEOTIDE SEQUENCE</scope>
    <source>
        <strain evidence="2">CBS 506.95</strain>
    </source>
</reference>
<keyword evidence="3" id="KW-1185">Reference proteome</keyword>
<feature type="region of interest" description="Disordered" evidence="1">
    <location>
        <begin position="1"/>
        <end position="20"/>
    </location>
</feature>
<protein>
    <submittedName>
        <fullName evidence="2">Uncharacterized protein</fullName>
    </submittedName>
</protein>
<evidence type="ECO:0000256" key="1">
    <source>
        <dbReference type="SAM" id="MobiDB-lite"/>
    </source>
</evidence>
<sequence length="425" mass="47137">MDSSQGSPPPYTPLPAMAPRRSASQAWLNNPAWIDGGVDPPQFYYSHEEINATLLAYGMQPRPVVQDSTSKDLSEPPVLTRQLVIGPAVSVLAPRDPHPDPLAATPAPAHMWHLIPYQVNVTMIYMGHPPPTSTSGCGAKPTAPKKMQHTKMDRMEFVTITTCVEFIKMFLAAHELQSQFSPGIHAGPVFCIWWTSQSKENAPTIQNDADFDTAKVAILERDKTKTKISVEFELFELEKFRISIPVGLSILKLKKSGHAKPTRALRLKIRASALAAGNVTKHEPPNVPAFDALASDTTLTAALVAAILGQKQGHSPDLEFTTPRKRCSELPASSPITSPAPKFDNILRACLLDMATHHNLDFVRFESILQKEDYTPNIILFVEDETLMSLLELSPGTVTKFKRSCKEWFQRYEKKVGLYRSVFDD</sequence>
<proteinExistence type="predicted"/>
<evidence type="ECO:0000313" key="3">
    <source>
        <dbReference type="Proteomes" id="UP000807306"/>
    </source>
</evidence>
<gene>
    <name evidence="2" type="ORF">CPB83DRAFT_892993</name>
</gene>
<comment type="caution">
    <text evidence="2">The sequence shown here is derived from an EMBL/GenBank/DDBJ whole genome shotgun (WGS) entry which is preliminary data.</text>
</comment>
<dbReference type="Proteomes" id="UP000807306">
    <property type="component" value="Unassembled WGS sequence"/>
</dbReference>
<dbReference type="EMBL" id="MU157842">
    <property type="protein sequence ID" value="KAF9530063.1"/>
    <property type="molecule type" value="Genomic_DNA"/>
</dbReference>
<organism evidence="2 3">
    <name type="scientific">Crepidotus variabilis</name>
    <dbReference type="NCBI Taxonomy" id="179855"/>
    <lineage>
        <taxon>Eukaryota</taxon>
        <taxon>Fungi</taxon>
        <taxon>Dikarya</taxon>
        <taxon>Basidiomycota</taxon>
        <taxon>Agaricomycotina</taxon>
        <taxon>Agaricomycetes</taxon>
        <taxon>Agaricomycetidae</taxon>
        <taxon>Agaricales</taxon>
        <taxon>Agaricineae</taxon>
        <taxon>Crepidotaceae</taxon>
        <taxon>Crepidotus</taxon>
    </lineage>
</organism>
<dbReference type="AlphaFoldDB" id="A0A9P6EI26"/>
<evidence type="ECO:0000313" key="2">
    <source>
        <dbReference type="EMBL" id="KAF9530063.1"/>
    </source>
</evidence>
<dbReference type="OrthoDB" id="3066192at2759"/>
<accession>A0A9P6EI26</accession>
<name>A0A9P6EI26_9AGAR</name>